<dbReference type="AlphaFoldDB" id="A0A1M5PWH2"/>
<dbReference type="Pfam" id="PF05866">
    <property type="entry name" value="RusA"/>
    <property type="match status" value="1"/>
</dbReference>
<proteinExistence type="predicted"/>
<dbReference type="InterPro" id="IPR008822">
    <property type="entry name" value="Endonuclease_RusA-like"/>
</dbReference>
<dbReference type="Gene3D" id="3.30.1330.70">
    <property type="entry name" value="Holliday junction resolvase RusA"/>
    <property type="match status" value="1"/>
</dbReference>
<protein>
    <submittedName>
        <fullName evidence="1">Endodeoxyribonuclease RusA</fullName>
    </submittedName>
</protein>
<evidence type="ECO:0000313" key="2">
    <source>
        <dbReference type="Proteomes" id="UP000242520"/>
    </source>
</evidence>
<organism evidence="1 2">
    <name type="scientific">Tepidibacter thalassicus DSM 15285</name>
    <dbReference type="NCBI Taxonomy" id="1123350"/>
    <lineage>
        <taxon>Bacteria</taxon>
        <taxon>Bacillati</taxon>
        <taxon>Bacillota</taxon>
        <taxon>Clostridia</taxon>
        <taxon>Peptostreptococcales</taxon>
        <taxon>Peptostreptococcaceae</taxon>
        <taxon>Tepidibacter</taxon>
    </lineage>
</organism>
<dbReference type="RefSeq" id="WP_072723595.1">
    <property type="nucleotide sequence ID" value="NZ_FQXH01000007.1"/>
</dbReference>
<reference evidence="2" key="1">
    <citation type="submission" date="2016-11" db="EMBL/GenBank/DDBJ databases">
        <authorList>
            <person name="Varghese N."/>
            <person name="Submissions S."/>
        </authorList>
    </citation>
    <scope>NUCLEOTIDE SEQUENCE [LARGE SCALE GENOMIC DNA]</scope>
    <source>
        <strain evidence="2">DSM 15285</strain>
    </source>
</reference>
<dbReference type="GO" id="GO:0006281">
    <property type="term" value="P:DNA repair"/>
    <property type="evidence" value="ECO:0007669"/>
    <property type="project" value="InterPro"/>
</dbReference>
<sequence length="119" mass="13879">MQEIKVIIKDIPPSNNKYMGNSHSFQKYRVEKQKWELLVRAGIKNKPPVPIKKAIVKITYYFKDRRRHDPDNYSGKFLLDGLVKSGVLEDDSFNNIDLILKGDYDKNNPRTEIDIKEVG</sequence>
<dbReference type="GO" id="GO:0000287">
    <property type="term" value="F:magnesium ion binding"/>
    <property type="evidence" value="ECO:0007669"/>
    <property type="project" value="InterPro"/>
</dbReference>
<dbReference type="STRING" id="1123350.SAMN02744040_00646"/>
<dbReference type="Proteomes" id="UP000242520">
    <property type="component" value="Unassembled WGS sequence"/>
</dbReference>
<dbReference type="EMBL" id="FQXH01000007">
    <property type="protein sequence ID" value="SHH06178.1"/>
    <property type="molecule type" value="Genomic_DNA"/>
</dbReference>
<keyword evidence="2" id="KW-1185">Reference proteome</keyword>
<dbReference type="OrthoDB" id="2375410at2"/>
<accession>A0A1M5PWH2</accession>
<dbReference type="SUPFAM" id="SSF103084">
    <property type="entry name" value="Holliday junction resolvase RusA"/>
    <property type="match status" value="1"/>
</dbReference>
<gene>
    <name evidence="1" type="ORF">SAMN02744040_00646</name>
</gene>
<name>A0A1M5PWH2_9FIRM</name>
<dbReference type="GO" id="GO:0006310">
    <property type="term" value="P:DNA recombination"/>
    <property type="evidence" value="ECO:0007669"/>
    <property type="project" value="InterPro"/>
</dbReference>
<dbReference type="InterPro" id="IPR036614">
    <property type="entry name" value="RusA-like_sf"/>
</dbReference>
<evidence type="ECO:0000313" key="1">
    <source>
        <dbReference type="EMBL" id="SHH06178.1"/>
    </source>
</evidence>